<dbReference type="RefSeq" id="WP_073326955.1">
    <property type="nucleotide sequence ID" value="NZ_FQTT01000001.1"/>
</dbReference>
<dbReference type="InterPro" id="IPR036412">
    <property type="entry name" value="HAD-like_sf"/>
</dbReference>
<reference evidence="2" key="1">
    <citation type="submission" date="2016-09" db="EMBL/GenBank/DDBJ databases">
        <authorList>
            <person name="Strepis N."/>
        </authorList>
    </citation>
    <scope>NUCLEOTIDE SEQUENCE [LARGE SCALE GENOMIC DNA]</scope>
</reference>
<dbReference type="Gene3D" id="3.40.50.1000">
    <property type="entry name" value="HAD superfamily/HAD-like"/>
    <property type="match status" value="2"/>
</dbReference>
<dbReference type="AlphaFoldDB" id="A0A1M4RV24"/>
<sequence length="264" mass="28059">MTARQTVLLDLEGTLYTREGLLEGARAVVQKLRADGHTLRFLTNTDSKDTAELHTALLALGLDVRIDELFTPVVAAAVALGGDPTARVLVLGNEAITTELTNRIKVVGPHENPTHVVVGDVRAHLTYTLLDDAFAALRRGAHLIALQKGQYFLSDGSAHLDTGALVAALEYAASLTAQVVGKPSTDFVNLALRSTPAPANPRRTWIVGDDASTDIAMGIKAGLRTVQVQTGKYTLQTTDTSLPVADDVVESVKALPALIRKKAL</sequence>
<dbReference type="InterPro" id="IPR006357">
    <property type="entry name" value="HAD-SF_hydro_IIA"/>
</dbReference>
<dbReference type="Pfam" id="PF13344">
    <property type="entry name" value="Hydrolase_6"/>
    <property type="match status" value="1"/>
</dbReference>
<dbReference type="EMBL" id="FQTT01000001">
    <property type="protein sequence ID" value="SHE23828.1"/>
    <property type="molecule type" value="Genomic_DNA"/>
</dbReference>
<dbReference type="InterPro" id="IPR023214">
    <property type="entry name" value="HAD_sf"/>
</dbReference>
<dbReference type="PANTHER" id="PTHR19288">
    <property type="entry name" value="4-NITROPHENYLPHOSPHATASE-RELATED"/>
    <property type="match status" value="1"/>
</dbReference>
<proteinExistence type="predicted"/>
<dbReference type="GO" id="GO:0005737">
    <property type="term" value="C:cytoplasm"/>
    <property type="evidence" value="ECO:0007669"/>
    <property type="project" value="TreeGrafter"/>
</dbReference>
<dbReference type="SUPFAM" id="SSF56784">
    <property type="entry name" value="HAD-like"/>
    <property type="match status" value="1"/>
</dbReference>
<dbReference type="OrthoDB" id="148966at2"/>
<protein>
    <submittedName>
        <fullName evidence="1">Uncharacterized protein</fullName>
    </submittedName>
</protein>
<evidence type="ECO:0000313" key="2">
    <source>
        <dbReference type="Proteomes" id="UP000184291"/>
    </source>
</evidence>
<organism evidence="1 2">
    <name type="scientific">Actinomyces glycerinitolerans</name>
    <dbReference type="NCBI Taxonomy" id="1892869"/>
    <lineage>
        <taxon>Bacteria</taxon>
        <taxon>Bacillati</taxon>
        <taxon>Actinomycetota</taxon>
        <taxon>Actinomycetes</taxon>
        <taxon>Actinomycetales</taxon>
        <taxon>Actinomycetaceae</taxon>
        <taxon>Actinomyces</taxon>
    </lineage>
</organism>
<dbReference type="Proteomes" id="UP000184291">
    <property type="component" value="Unassembled WGS sequence"/>
</dbReference>
<keyword evidence="2" id="KW-1185">Reference proteome</keyword>
<dbReference type="GO" id="GO:0016791">
    <property type="term" value="F:phosphatase activity"/>
    <property type="evidence" value="ECO:0007669"/>
    <property type="project" value="TreeGrafter"/>
</dbReference>
<gene>
    <name evidence="1" type="ORF">ACGLYG10_0025</name>
</gene>
<evidence type="ECO:0000313" key="1">
    <source>
        <dbReference type="EMBL" id="SHE23828.1"/>
    </source>
</evidence>
<dbReference type="PANTHER" id="PTHR19288:SF46">
    <property type="entry name" value="HALOACID DEHALOGENASE-LIKE HYDROLASE DOMAIN-CONTAINING PROTEIN 2"/>
    <property type="match status" value="1"/>
</dbReference>
<accession>A0A1M4RV24</accession>
<dbReference type="Pfam" id="PF13242">
    <property type="entry name" value="Hydrolase_like"/>
    <property type="match status" value="1"/>
</dbReference>
<dbReference type="STRING" id="1892869.ACGLYG10_0025"/>
<name>A0A1M4RV24_9ACTO</name>